<sequence>MTSPSKTYTSPLLSLHFLPITPTIHHYTPPPGTRDSRHQTAPRWILLLGWMGAADLHLAKYLRHYRDLYPTAEVLLVKCPVSHMIFRSRGREGVRVAADVLRYALATPEGEEGKKPELLVHAFSNGGSAVLSWLYEWFAEAGGGFPLHTTIFDSAPGKWSYATSYRAMITGFSPGWNRWLAAPVVHTLCAAFWLLYIPWRRFGRQDPFSLESGSHNDLGKVRERGRCYVYSDRDELVTAEMVEEHAADAVGKGWPRESVRLEKFRGSGHVAHMKADQERYWRVVRETWEAGQR</sequence>
<dbReference type="AlphaFoldDB" id="A0A420XZW7"/>
<name>A0A420XZW7_9PEZI</name>
<evidence type="ECO:0000313" key="3">
    <source>
        <dbReference type="Proteomes" id="UP000275385"/>
    </source>
</evidence>
<comment type="caution">
    <text evidence="2">The sequence shown here is derived from an EMBL/GenBank/DDBJ whole genome shotgun (WGS) entry which is preliminary data.</text>
</comment>
<protein>
    <recommendedName>
        <fullName evidence="4">Transmembrane protein 53</fullName>
    </recommendedName>
</protein>
<gene>
    <name evidence="2" type="ORF">DL546_000052</name>
</gene>
<keyword evidence="1" id="KW-1133">Transmembrane helix</keyword>
<keyword evidence="1" id="KW-0472">Membrane</keyword>
<evidence type="ECO:0000313" key="2">
    <source>
        <dbReference type="EMBL" id="RKU41050.1"/>
    </source>
</evidence>
<reference evidence="2 3" key="1">
    <citation type="submission" date="2018-08" db="EMBL/GenBank/DDBJ databases">
        <title>Draft genome of the lignicolous fungus Coniochaeta pulveracea.</title>
        <authorList>
            <person name="Borstlap C.J."/>
            <person name="De Witt R.N."/>
            <person name="Botha A."/>
            <person name="Volschenk H."/>
        </authorList>
    </citation>
    <scope>NUCLEOTIDE SEQUENCE [LARGE SCALE GENOMIC DNA]</scope>
    <source>
        <strain evidence="2 3">CAB683</strain>
    </source>
</reference>
<proteinExistence type="predicted"/>
<dbReference type="SUPFAM" id="SSF53474">
    <property type="entry name" value="alpha/beta-Hydrolases"/>
    <property type="match status" value="1"/>
</dbReference>
<accession>A0A420XZW7</accession>
<keyword evidence="1" id="KW-0812">Transmembrane</keyword>
<dbReference type="PANTHER" id="PTHR12265">
    <property type="entry name" value="TRANSMEMBRANE PROTEIN 53"/>
    <property type="match status" value="1"/>
</dbReference>
<evidence type="ECO:0008006" key="4">
    <source>
        <dbReference type="Google" id="ProtNLM"/>
    </source>
</evidence>
<dbReference type="EMBL" id="QVQW01000083">
    <property type="protein sequence ID" value="RKU41050.1"/>
    <property type="molecule type" value="Genomic_DNA"/>
</dbReference>
<dbReference type="Pfam" id="PF05705">
    <property type="entry name" value="DUF829"/>
    <property type="match status" value="1"/>
</dbReference>
<keyword evidence="3" id="KW-1185">Reference proteome</keyword>
<dbReference type="InterPro" id="IPR029058">
    <property type="entry name" value="AB_hydrolase_fold"/>
</dbReference>
<dbReference type="OrthoDB" id="77878at2759"/>
<evidence type="ECO:0000256" key="1">
    <source>
        <dbReference type="SAM" id="Phobius"/>
    </source>
</evidence>
<dbReference type="PANTHER" id="PTHR12265:SF40">
    <property type="entry name" value="DUF829-DOMAIN-CONTAINING PROTEIN"/>
    <property type="match status" value="1"/>
</dbReference>
<feature type="transmembrane region" description="Helical" evidence="1">
    <location>
        <begin position="179"/>
        <end position="199"/>
    </location>
</feature>
<dbReference type="Proteomes" id="UP000275385">
    <property type="component" value="Unassembled WGS sequence"/>
</dbReference>
<dbReference type="InterPro" id="IPR008547">
    <property type="entry name" value="DUF829_TMEM53"/>
</dbReference>
<organism evidence="2 3">
    <name type="scientific">Coniochaeta pulveracea</name>
    <dbReference type="NCBI Taxonomy" id="177199"/>
    <lineage>
        <taxon>Eukaryota</taxon>
        <taxon>Fungi</taxon>
        <taxon>Dikarya</taxon>
        <taxon>Ascomycota</taxon>
        <taxon>Pezizomycotina</taxon>
        <taxon>Sordariomycetes</taxon>
        <taxon>Sordariomycetidae</taxon>
        <taxon>Coniochaetales</taxon>
        <taxon>Coniochaetaceae</taxon>
        <taxon>Coniochaeta</taxon>
    </lineage>
</organism>